<dbReference type="AlphaFoldDB" id="A0A3B1ALA7"/>
<dbReference type="Pfam" id="PF09694">
    <property type="entry name" value="Gcw_chp"/>
    <property type="match status" value="1"/>
</dbReference>
<organism evidence="1">
    <name type="scientific">hydrothermal vent metagenome</name>
    <dbReference type="NCBI Taxonomy" id="652676"/>
    <lineage>
        <taxon>unclassified sequences</taxon>
        <taxon>metagenomes</taxon>
        <taxon>ecological metagenomes</taxon>
    </lineage>
</organism>
<dbReference type="InterPro" id="IPR010239">
    <property type="entry name" value="CHP02001"/>
</dbReference>
<protein>
    <submittedName>
        <fullName evidence="1">Uncharacterized protein</fullName>
    </submittedName>
</protein>
<proteinExistence type="predicted"/>
<gene>
    <name evidence="1" type="ORF">MNBD_GAMMA22-70</name>
</gene>
<dbReference type="NCBIfam" id="TIGR02001">
    <property type="entry name" value="gcw_chp"/>
    <property type="match status" value="1"/>
</dbReference>
<sequence length="211" mass="23608">MNKLKLALSISLFLVTASTSFAIERTSNISLTSNYVFRGQTQTDDKLAVQATYHASQFKDLGLYAGVFASNVARGAEIDLYGGWLTPFGRNKEFAFDIGAVEYIYTDSNFADTTYELYAGVSYETSYFRYFIGDKDSSYLDLSTSLYVLNEFGLDLHYGRTSKRSGNGNDIGATLRKNIRGYMLAVALTYEDIAPKSEFEFFVSVSKDFNL</sequence>
<name>A0A3B1ALA7_9ZZZZ</name>
<accession>A0A3B1ALA7</accession>
<evidence type="ECO:0000313" key="1">
    <source>
        <dbReference type="EMBL" id="VAX00228.1"/>
    </source>
</evidence>
<dbReference type="EMBL" id="UOFS01000043">
    <property type="protein sequence ID" value="VAX00228.1"/>
    <property type="molecule type" value="Genomic_DNA"/>
</dbReference>
<reference evidence="1" key="1">
    <citation type="submission" date="2018-06" db="EMBL/GenBank/DDBJ databases">
        <authorList>
            <person name="Zhirakovskaya E."/>
        </authorList>
    </citation>
    <scope>NUCLEOTIDE SEQUENCE</scope>
</reference>